<dbReference type="Pfam" id="PF03193">
    <property type="entry name" value="RsgA_GTPase"/>
    <property type="match status" value="1"/>
</dbReference>
<comment type="caution">
    <text evidence="3">The sequence shown here is derived from an EMBL/GenBank/DDBJ whole genome shotgun (WGS) entry which is preliminary data.</text>
</comment>
<comment type="subunit">
    <text evidence="1">Monomer. Associates with 30S ribosomal subunit, binds 16S rRNA.</text>
</comment>
<dbReference type="RefSeq" id="WP_009575862.1">
    <property type="nucleotide sequence ID" value="NZ_AEIG01000042.1"/>
</dbReference>
<dbReference type="eggNOG" id="COG1162">
    <property type="taxonomic scope" value="Bacteria"/>
</dbReference>
<feature type="binding site" evidence="1">
    <location>
        <position position="294"/>
    </location>
    <ligand>
        <name>Zn(2+)</name>
        <dbReference type="ChEBI" id="CHEBI:29105"/>
    </ligand>
</feature>
<protein>
    <recommendedName>
        <fullName evidence="1">Small ribosomal subunit biogenesis GTPase RsgA</fullName>
        <ecNumber evidence="1">3.6.1.-</ecNumber>
    </recommendedName>
</protein>
<dbReference type="PROSITE" id="PS51721">
    <property type="entry name" value="G_CP"/>
    <property type="match status" value="1"/>
</dbReference>
<dbReference type="GO" id="GO:0005525">
    <property type="term" value="F:GTP binding"/>
    <property type="evidence" value="ECO:0007669"/>
    <property type="project" value="UniProtKB-UniRule"/>
</dbReference>
<dbReference type="GO" id="GO:0046872">
    <property type="term" value="F:metal ion binding"/>
    <property type="evidence" value="ECO:0007669"/>
    <property type="project" value="UniProtKB-KW"/>
</dbReference>
<comment type="function">
    <text evidence="1">One of several proteins that assist in the late maturation steps of the functional core of the 30S ribosomal subunit. Helps release RbfA from mature subunits. May play a role in the assembly of ribosomal proteins into the subunit. Circularly permuted GTPase that catalyzes slow GTP hydrolysis, GTPase activity is stimulated by the 30S ribosomal subunit.</text>
</comment>
<feature type="binding site" evidence="1">
    <location>
        <position position="299"/>
    </location>
    <ligand>
        <name>Zn(2+)</name>
        <dbReference type="ChEBI" id="CHEBI:29105"/>
    </ligand>
</feature>
<feature type="binding site" evidence="1">
    <location>
        <begin position="158"/>
        <end position="161"/>
    </location>
    <ligand>
        <name>GTP</name>
        <dbReference type="ChEBI" id="CHEBI:37565"/>
    </ligand>
</feature>
<feature type="compositionally biased region" description="Basic and acidic residues" evidence="2">
    <location>
        <begin position="16"/>
        <end position="34"/>
    </location>
</feature>
<organism evidence="3 4">
    <name type="scientific">Aequoribacter fuscus</name>
    <dbReference type="NCBI Taxonomy" id="2518989"/>
    <lineage>
        <taxon>Bacteria</taxon>
        <taxon>Pseudomonadati</taxon>
        <taxon>Pseudomonadota</taxon>
        <taxon>Gammaproteobacteria</taxon>
        <taxon>Cellvibrionales</taxon>
        <taxon>Halieaceae</taxon>
        <taxon>Aequoribacter</taxon>
    </lineage>
</organism>
<dbReference type="InterPro" id="IPR027417">
    <property type="entry name" value="P-loop_NTPase"/>
</dbReference>
<dbReference type="InterPro" id="IPR012340">
    <property type="entry name" value="NA-bd_OB-fold"/>
</dbReference>
<dbReference type="NCBIfam" id="TIGR00157">
    <property type="entry name" value="ribosome small subunit-dependent GTPase A"/>
    <property type="match status" value="1"/>
</dbReference>
<proteinExistence type="inferred from homology"/>
<sequence length="339" mass="37505">MGKRKLTKQQAWRIQKIQDERSKRSQKRDSKADELLVGGELGDEQEGLIISHFGTQVEVEGTNAERQRCFIRANLPALVTGDRVVFCAGEYAGVVVALHERHTILKRPDPYTGLKPVAANIDQVVVVIAPQPTPYADLIDRYLVAAETAGIEPLLLLNKTDLLDQPELKDTVDEVLEPYKALGYRVVQTSANRADLSALVHVLQDRVSVFVGQSGVGKSSLVNSLLPAAALRTSELSQYNQKGQHTTTTARLFHLPTGGVLIDSPGIREFGLWHMSRAELEQGFREFAPFLGVCRFRDCKHEAEPDCALLAAVDEGRISEARFRSYQILVDALDADRPV</sequence>
<comment type="subcellular location">
    <subcellularLocation>
        <location evidence="1">Cytoplasm</location>
    </subcellularLocation>
</comment>
<evidence type="ECO:0000256" key="2">
    <source>
        <dbReference type="SAM" id="MobiDB-lite"/>
    </source>
</evidence>
<dbReference type="OrthoDB" id="9809485at2"/>
<dbReference type="CDD" id="cd01854">
    <property type="entry name" value="YjeQ_EngC"/>
    <property type="match status" value="1"/>
</dbReference>
<feature type="binding site" evidence="1">
    <location>
        <begin position="212"/>
        <end position="220"/>
    </location>
    <ligand>
        <name>GTP</name>
        <dbReference type="ChEBI" id="CHEBI:37565"/>
    </ligand>
</feature>
<keyword evidence="1" id="KW-0862">Zinc</keyword>
<dbReference type="InterPro" id="IPR010914">
    <property type="entry name" value="RsgA_GTPase_dom"/>
</dbReference>
<keyword evidence="1" id="KW-0547">Nucleotide-binding</keyword>
<dbReference type="NCBIfam" id="NF008931">
    <property type="entry name" value="PRK12288.1"/>
    <property type="match status" value="1"/>
</dbReference>
<evidence type="ECO:0000256" key="1">
    <source>
        <dbReference type="HAMAP-Rule" id="MF_01820"/>
    </source>
</evidence>
<feature type="region of interest" description="Disordered" evidence="2">
    <location>
        <begin position="1"/>
        <end position="36"/>
    </location>
</feature>
<dbReference type="GO" id="GO:0005737">
    <property type="term" value="C:cytoplasm"/>
    <property type="evidence" value="ECO:0007669"/>
    <property type="project" value="UniProtKB-SubCell"/>
</dbReference>
<gene>
    <name evidence="1" type="primary">rsgA</name>
    <name evidence="3" type="ORF">IMCC3088_1631</name>
</gene>
<reference evidence="3 4" key="1">
    <citation type="journal article" date="2011" name="J. Bacteriol.">
        <title>Genome sequence of strain IMCC3088, a proteorhodopsin-containing marine bacterium belonging to the OM60/NOR5 clade.</title>
        <authorList>
            <person name="Jang Y."/>
            <person name="Oh H.M."/>
            <person name="Kang I."/>
            <person name="Lee K."/>
            <person name="Yang S.J."/>
            <person name="Cho J.C."/>
        </authorList>
    </citation>
    <scope>NUCLEOTIDE SEQUENCE [LARGE SCALE GENOMIC DNA]</scope>
    <source>
        <strain evidence="3 4">IMCC3088</strain>
    </source>
</reference>
<dbReference type="PROSITE" id="PS50936">
    <property type="entry name" value="ENGC_GTPASE"/>
    <property type="match status" value="1"/>
</dbReference>
<evidence type="ECO:0000313" key="3">
    <source>
        <dbReference type="EMBL" id="EGG29589.1"/>
    </source>
</evidence>
<keyword evidence="1" id="KW-0694">RNA-binding</keyword>
<keyword evidence="1" id="KW-0699">rRNA-binding</keyword>
<evidence type="ECO:0000313" key="4">
    <source>
        <dbReference type="Proteomes" id="UP000005615"/>
    </source>
</evidence>
<dbReference type="GO" id="GO:0003924">
    <property type="term" value="F:GTPase activity"/>
    <property type="evidence" value="ECO:0007669"/>
    <property type="project" value="UniProtKB-UniRule"/>
</dbReference>
<keyword evidence="1" id="KW-0378">Hydrolase</keyword>
<comment type="cofactor">
    <cofactor evidence="1">
        <name>Zn(2+)</name>
        <dbReference type="ChEBI" id="CHEBI:29105"/>
    </cofactor>
    <text evidence="1">Binds 1 zinc ion per subunit.</text>
</comment>
<dbReference type="Gene3D" id="2.40.50.140">
    <property type="entry name" value="Nucleic acid-binding proteins"/>
    <property type="match status" value="1"/>
</dbReference>
<name>F3L264_9GAMM</name>
<dbReference type="HAMAP" id="MF_01820">
    <property type="entry name" value="GTPase_RsgA"/>
    <property type="match status" value="1"/>
</dbReference>
<dbReference type="PANTHER" id="PTHR32120">
    <property type="entry name" value="SMALL RIBOSOMAL SUBUNIT BIOGENESIS GTPASE RSGA"/>
    <property type="match status" value="1"/>
</dbReference>
<dbReference type="GO" id="GO:0042274">
    <property type="term" value="P:ribosomal small subunit biogenesis"/>
    <property type="evidence" value="ECO:0007669"/>
    <property type="project" value="UniProtKB-UniRule"/>
</dbReference>
<dbReference type="Proteomes" id="UP000005615">
    <property type="component" value="Unassembled WGS sequence"/>
</dbReference>
<dbReference type="SUPFAM" id="SSF52540">
    <property type="entry name" value="P-loop containing nucleoside triphosphate hydrolases"/>
    <property type="match status" value="1"/>
</dbReference>
<dbReference type="Gene3D" id="1.10.40.50">
    <property type="entry name" value="Probable gtpase engc, domain 3"/>
    <property type="match status" value="1"/>
</dbReference>
<dbReference type="PANTHER" id="PTHR32120:SF11">
    <property type="entry name" value="SMALL RIBOSOMAL SUBUNIT BIOGENESIS GTPASE RSGA 1, MITOCHONDRIAL-RELATED"/>
    <property type="match status" value="1"/>
</dbReference>
<accession>F3L264</accession>
<dbReference type="AlphaFoldDB" id="F3L264"/>
<dbReference type="GO" id="GO:0019843">
    <property type="term" value="F:rRNA binding"/>
    <property type="evidence" value="ECO:0007669"/>
    <property type="project" value="UniProtKB-KW"/>
</dbReference>
<dbReference type="Gene3D" id="3.40.50.300">
    <property type="entry name" value="P-loop containing nucleotide triphosphate hydrolases"/>
    <property type="match status" value="1"/>
</dbReference>
<dbReference type="EMBL" id="AEIG01000042">
    <property type="protein sequence ID" value="EGG29589.1"/>
    <property type="molecule type" value="Genomic_DNA"/>
</dbReference>
<dbReference type="InterPro" id="IPR004881">
    <property type="entry name" value="Ribosome_biogen_GTPase_RsgA"/>
</dbReference>
<keyword evidence="1" id="KW-0963">Cytoplasm</keyword>
<dbReference type="InterPro" id="IPR030378">
    <property type="entry name" value="G_CP_dom"/>
</dbReference>
<dbReference type="EC" id="3.6.1.-" evidence="1"/>
<keyword evidence="4" id="KW-1185">Reference proteome</keyword>
<comment type="similarity">
    <text evidence="1">Belongs to the TRAFAC class YlqF/YawG GTPase family. RsgA subfamily.</text>
</comment>
<keyword evidence="1" id="KW-0479">Metal-binding</keyword>
<feature type="binding site" evidence="1">
    <location>
        <position position="301"/>
    </location>
    <ligand>
        <name>Zn(2+)</name>
        <dbReference type="ChEBI" id="CHEBI:29105"/>
    </ligand>
</feature>
<keyword evidence="1" id="KW-0342">GTP-binding</keyword>
<feature type="binding site" evidence="1">
    <location>
        <position position="307"/>
    </location>
    <ligand>
        <name>Zn(2+)</name>
        <dbReference type="ChEBI" id="CHEBI:29105"/>
    </ligand>
</feature>
<keyword evidence="1" id="KW-0690">Ribosome biogenesis</keyword>
<dbReference type="STRING" id="2518989.IMCC3088_1631"/>